<reference evidence="1 2" key="2">
    <citation type="journal article" date="2023" name="Mol. Biol. Evol.">
        <title>Genomics of Secondarily Temperate Adaptation in the Only Non-Antarctic Icefish.</title>
        <authorList>
            <person name="Rivera-Colon A.G."/>
            <person name="Rayamajhi N."/>
            <person name="Minhas B.F."/>
            <person name="Madrigal G."/>
            <person name="Bilyk K.T."/>
            <person name="Yoon V."/>
            <person name="Hune M."/>
            <person name="Gregory S."/>
            <person name="Cheng C.H.C."/>
            <person name="Catchen J.M."/>
        </authorList>
    </citation>
    <scope>NUCLEOTIDE SEQUENCE [LARGE SCALE GENOMIC DNA]</scope>
    <source>
        <strain evidence="1">JMC-PN-2008</strain>
    </source>
</reference>
<organism evidence="1 2">
    <name type="scientific">Eleginops maclovinus</name>
    <name type="common">Patagonian blennie</name>
    <name type="synonym">Eleginus maclovinus</name>
    <dbReference type="NCBI Taxonomy" id="56733"/>
    <lineage>
        <taxon>Eukaryota</taxon>
        <taxon>Metazoa</taxon>
        <taxon>Chordata</taxon>
        <taxon>Craniata</taxon>
        <taxon>Vertebrata</taxon>
        <taxon>Euteleostomi</taxon>
        <taxon>Actinopterygii</taxon>
        <taxon>Neopterygii</taxon>
        <taxon>Teleostei</taxon>
        <taxon>Neoteleostei</taxon>
        <taxon>Acanthomorphata</taxon>
        <taxon>Eupercaria</taxon>
        <taxon>Perciformes</taxon>
        <taxon>Notothenioidei</taxon>
        <taxon>Eleginopidae</taxon>
        <taxon>Eleginops</taxon>
    </lineage>
</organism>
<name>A0AAN7Y0D5_ELEMC</name>
<reference evidence="1 2" key="1">
    <citation type="journal article" date="2023" name="Genes (Basel)">
        <title>Chromosome-Level Genome Assembly and Circadian Gene Repertoire of the Patagonia Blennie Eleginops maclovinus-The Closest Ancestral Proxy of Antarctic Cryonotothenioids.</title>
        <authorList>
            <person name="Cheng C.C."/>
            <person name="Rivera-Colon A.G."/>
            <person name="Minhas B.F."/>
            <person name="Wilson L."/>
            <person name="Rayamajhi N."/>
            <person name="Vargas-Chacoff L."/>
            <person name="Catchen J.M."/>
        </authorList>
    </citation>
    <scope>NUCLEOTIDE SEQUENCE [LARGE SCALE GENOMIC DNA]</scope>
    <source>
        <strain evidence="1">JMC-PN-2008</strain>
    </source>
</reference>
<evidence type="ECO:0000313" key="1">
    <source>
        <dbReference type="EMBL" id="KAK5870682.1"/>
    </source>
</evidence>
<dbReference type="Proteomes" id="UP001346869">
    <property type="component" value="Unassembled WGS sequence"/>
</dbReference>
<sequence>MLFFSPRPQQQQQRLVFQCKRRFLLSCSIHLSIRVTVVKSVTSSPGLTTPHWDVVVEQRGADLVVRAGDRGDSSVVFLTGGRQRSADG</sequence>
<gene>
    <name evidence="1" type="ORF">PBY51_003608</name>
</gene>
<dbReference type="EMBL" id="JAUZQC010000005">
    <property type="protein sequence ID" value="KAK5870682.1"/>
    <property type="molecule type" value="Genomic_DNA"/>
</dbReference>
<protein>
    <submittedName>
        <fullName evidence="1">Uncharacterized protein</fullName>
    </submittedName>
</protein>
<keyword evidence="2" id="KW-1185">Reference proteome</keyword>
<proteinExistence type="predicted"/>
<comment type="caution">
    <text evidence="1">The sequence shown here is derived from an EMBL/GenBank/DDBJ whole genome shotgun (WGS) entry which is preliminary data.</text>
</comment>
<evidence type="ECO:0000313" key="2">
    <source>
        <dbReference type="Proteomes" id="UP001346869"/>
    </source>
</evidence>
<dbReference type="AlphaFoldDB" id="A0AAN7Y0D5"/>
<accession>A0AAN7Y0D5</accession>